<proteinExistence type="predicted"/>
<evidence type="ECO:0008006" key="3">
    <source>
        <dbReference type="Google" id="ProtNLM"/>
    </source>
</evidence>
<dbReference type="SUPFAM" id="SSF49764">
    <property type="entry name" value="HSP20-like chaperones"/>
    <property type="match status" value="1"/>
</dbReference>
<sequence length="168" mass="19693">MNPMEFFKGKEGFPFSAMSKSHFNPEELYEIKNMVKQYHSILNEDFWADIHGVKAKKKKRDPIIPIEIWENDKYVYLSIIYPGLPDIKYARIHFQNDQIVKVKIKNHSLKPEGAVTLLSSDLPQNTYEREIFLGKSVITSDYSSSYEDGVLTYTFIKIKDEIEIPFDF</sequence>
<name>A0A6M0QD31_9BACI</name>
<comment type="caution">
    <text evidence="1">The sequence shown here is derived from an EMBL/GenBank/DDBJ whole genome shotgun (WGS) entry which is preliminary data.</text>
</comment>
<gene>
    <name evidence="1" type="ORF">G4D63_20970</name>
</gene>
<dbReference type="RefSeq" id="WP_163182040.1">
    <property type="nucleotide sequence ID" value="NZ_JAAIWM010000015.1"/>
</dbReference>
<keyword evidence="2" id="KW-1185">Reference proteome</keyword>
<dbReference type="EMBL" id="JAAIWM010000015">
    <property type="protein sequence ID" value="NEY74175.1"/>
    <property type="molecule type" value="Genomic_DNA"/>
</dbReference>
<evidence type="ECO:0000313" key="2">
    <source>
        <dbReference type="Proteomes" id="UP000481043"/>
    </source>
</evidence>
<dbReference type="Proteomes" id="UP000481043">
    <property type="component" value="Unassembled WGS sequence"/>
</dbReference>
<dbReference type="InterPro" id="IPR008978">
    <property type="entry name" value="HSP20-like_chaperone"/>
</dbReference>
<accession>A0A6M0QD31</accession>
<protein>
    <recommendedName>
        <fullName evidence="3">Hsp20/alpha crystallin family protein</fullName>
    </recommendedName>
</protein>
<reference evidence="1 2" key="1">
    <citation type="submission" date="2020-02" db="EMBL/GenBank/DDBJ databases">
        <title>Bacillus aquiflavi sp. nov., isolated from yellow water of strong flavor Chinese baijiu in Yibin region of China.</title>
        <authorList>
            <person name="Xie J."/>
        </authorList>
    </citation>
    <scope>NUCLEOTIDE SEQUENCE [LARGE SCALE GENOMIC DNA]</scope>
    <source>
        <strain evidence="1 2">SA4</strain>
    </source>
</reference>
<dbReference type="AlphaFoldDB" id="A0A6M0QD31"/>
<evidence type="ECO:0000313" key="1">
    <source>
        <dbReference type="EMBL" id="NEY74175.1"/>
    </source>
</evidence>
<dbReference type="Gene3D" id="2.60.40.790">
    <property type="match status" value="1"/>
</dbReference>
<organism evidence="1 2">
    <name type="scientific">Bacillus mesophilus</name>
    <dbReference type="NCBI Taxonomy" id="1808955"/>
    <lineage>
        <taxon>Bacteria</taxon>
        <taxon>Bacillati</taxon>
        <taxon>Bacillota</taxon>
        <taxon>Bacilli</taxon>
        <taxon>Bacillales</taxon>
        <taxon>Bacillaceae</taxon>
        <taxon>Bacillus</taxon>
    </lineage>
</organism>